<sequence>MTKEKYIPLDRQFSMISEDQEDLDNNQLLFSLGHSALKTWADLEGEYRCVILAEAGAGKTEELRNRAKALSEQGRPSFFIRIEDIEQDFYDAFEVGTEGEFNGWLESTEEAWFFLDSVDEARLETPRAFESALRKFSKGIKKGAHRMHLYVSSRPYSWRPEADLELLNRYLFLAAKKHEDDSTEDNPTQPQSALTVLGMRPLDEERIRCFCEKRSVNDIDELLREIDRASIWSLAQRPLDLDSILSKWRKDKKLGSRLDLLEHSINEQLSDEHNIDRAQRQPLNLEQAHKGAQRLAAAVVMSGQSNINIPDASPDKLGIDARAVLSDWHPSDVNALLERGIFSDVIYGAVRFRHRDIREILAAKWFAYLIANGDSRLSIERLFIGEQYGETIIRPRLRPILPWLILWDDGIRDAVLRIAPEIAIEGGDPSKLSLPKRQTILKNIIRRIIDDENNGAGRDNGAIARIADAALTNDTLQLIDQHKENDDAIFFLARLVWQGKMTDCVAPLLEIALNPIRGIYSRITSARVVMTCGTDEQIQSLWRGLNQSGDKLPRSLLREIIDETEPTSENIQNVLLSLGRLQFSPNERFEANRLRRSLHQFIERMPIVGNALIYQELLVGLLVYLNTPPYVEKRECKVSEANSWLLSIAVHAVERLVDLKHPFSFSDESLFILMMLPLYSSWGGRHYDDYESNLAELIPNWSELNDQLYWSCIEQEKAKQLADSKSEPLSSDSSIFWKGHFWAFETVESFQRLLSFIRYRALENDQSIALSTAFRVYSRHDKPSGMLSKLKASVEHSAILTNKLDTLIDPPISEWEVKHQQEQQEYEHQYRLREEEEKASRNAWIADLKTNFHRLITANNTGEITNEHCWLMDEISGSSLQTNRSEGSDWRFLISDFGEDVALAYRDSAMNHWRIYTPTLQSESGRRSNSVSSALIFAVAGLEIEAAVLPEFPQHLSEPEVHHALRYITWEINGFPSWFESMYRTFPSLVTKAVTQELIWELENAELDLHYRVLDSLVFSAPWLHEDIATSLLEWLEANPNKLNPENRRDCIHLLISGKSDPNRLASIAKQEIDKSNDLDSVACWFALLVDSDPVNGIPQLEQWLEGIDHELVSRAAQIFVTALVGESHRSFSVPNIGYFKTPEHLKKLYVLMHKYIPSKDDINRADGGIYTPELRDDAQSARSTLFSLLCNMTGFASYAAIKQLIEEHPEPEYRKWMVQQAYKRAMVDGDLELWTVDQFCQFDKNRTVTPATHRQLFNHTVNRLNDLKNWLERGNDSPWRTWKRTEGETEMRTLIAGWLNQNSHGQYTTAQESELANGQRMDIWLHNTNVQSPVPVELKLLDKSWTGPKLKERLRNQLAGDYLRQEGAGCGVFLLVAQDVEPIKRWRIDDRLVNLSELSGALKTHWLSIAENYPRIHELEIIVIDLLERERFSDS</sequence>
<proteinExistence type="predicted"/>
<gene>
    <name evidence="1" type="ORF">DN730_10820</name>
</gene>
<accession>A0A370U8Q7</accession>
<dbReference type="Proteomes" id="UP000254326">
    <property type="component" value="Unassembled WGS sequence"/>
</dbReference>
<reference evidence="1 2" key="1">
    <citation type="submission" date="2018-06" db="EMBL/GenBank/DDBJ databases">
        <title>Marinomonas sp. YLB-05 draft genome sequence.</title>
        <authorList>
            <person name="Yu L."/>
            <person name="Tang X."/>
        </authorList>
    </citation>
    <scope>NUCLEOTIDE SEQUENCE [LARGE SCALE GENOMIC DNA]</scope>
    <source>
        <strain evidence="1 2">YLB-05</strain>
    </source>
</reference>
<dbReference type="OrthoDB" id="336284at2"/>
<comment type="caution">
    <text evidence="1">The sequence shown here is derived from an EMBL/GenBank/DDBJ whole genome shotgun (WGS) entry which is preliminary data.</text>
</comment>
<evidence type="ECO:0000313" key="1">
    <source>
        <dbReference type="EMBL" id="RDL44118.1"/>
    </source>
</evidence>
<evidence type="ECO:0000313" key="2">
    <source>
        <dbReference type="Proteomes" id="UP000254326"/>
    </source>
</evidence>
<dbReference type="EMBL" id="QKRA01000004">
    <property type="protein sequence ID" value="RDL44118.1"/>
    <property type="molecule type" value="Genomic_DNA"/>
</dbReference>
<name>A0A370U8Q7_9GAMM</name>
<organism evidence="1 2">
    <name type="scientific">Marinomonas piezotolerans</name>
    <dbReference type="NCBI Taxonomy" id="2213058"/>
    <lineage>
        <taxon>Bacteria</taxon>
        <taxon>Pseudomonadati</taxon>
        <taxon>Pseudomonadota</taxon>
        <taxon>Gammaproteobacteria</taxon>
        <taxon>Oceanospirillales</taxon>
        <taxon>Oceanospirillaceae</taxon>
        <taxon>Marinomonas</taxon>
    </lineage>
</organism>
<protein>
    <submittedName>
        <fullName evidence="1">Uncharacterized protein</fullName>
    </submittedName>
</protein>
<dbReference type="RefSeq" id="WP_115468156.1">
    <property type="nucleotide sequence ID" value="NZ_QKRA01000004.1"/>
</dbReference>
<keyword evidence="2" id="KW-1185">Reference proteome</keyword>